<dbReference type="InterPro" id="IPR038283">
    <property type="entry name" value="Channel_colicin_C_sf"/>
</dbReference>
<evidence type="ECO:0000256" key="10">
    <source>
        <dbReference type="ARBA" id="ARBA00023136"/>
    </source>
</evidence>
<dbReference type="Pfam" id="PF22512">
    <property type="entry name" value="Csa_translocation_dom"/>
    <property type="match status" value="1"/>
</dbReference>
<keyword evidence="9" id="KW-0078">Bacteriocin</keyword>
<feature type="transmembrane region" description="Helical" evidence="12">
    <location>
        <begin position="468"/>
        <end position="490"/>
    </location>
</feature>
<protein>
    <recommendedName>
        <fullName evidence="13">Channel forming colicins domain-containing protein</fullName>
    </recommendedName>
</protein>
<dbReference type="GO" id="GO:0031640">
    <property type="term" value="P:killing of cells of another organism"/>
    <property type="evidence" value="ECO:0007669"/>
    <property type="project" value="UniProtKB-KW"/>
</dbReference>
<evidence type="ECO:0000256" key="4">
    <source>
        <dbReference type="ARBA" id="ARBA00007595"/>
    </source>
</evidence>
<evidence type="ECO:0000256" key="9">
    <source>
        <dbReference type="ARBA" id="ARBA00023048"/>
    </source>
</evidence>
<feature type="transmembrane region" description="Helical" evidence="12">
    <location>
        <begin position="443"/>
        <end position="462"/>
    </location>
</feature>
<comment type="similarity">
    <text evidence="4">Belongs to the channel forming colicin family.</text>
</comment>
<dbReference type="SUPFAM" id="SSF56837">
    <property type="entry name" value="Colicin"/>
    <property type="match status" value="1"/>
</dbReference>
<evidence type="ECO:0000256" key="3">
    <source>
        <dbReference type="ARBA" id="ARBA00004370"/>
    </source>
</evidence>
<evidence type="ECO:0000313" key="17">
    <source>
        <dbReference type="Proteomes" id="UP000251540"/>
    </source>
</evidence>
<dbReference type="InterPro" id="IPR000293">
    <property type="entry name" value="Channel_colicin_C"/>
</dbReference>
<dbReference type="GO" id="GO:0050829">
    <property type="term" value="P:defense response to Gram-negative bacterium"/>
    <property type="evidence" value="ECO:0007669"/>
    <property type="project" value="InterPro"/>
</dbReference>
<evidence type="ECO:0000313" key="14">
    <source>
        <dbReference type="EMBL" id="PUF26037.1"/>
    </source>
</evidence>
<keyword evidence="5" id="KW-0929">Antimicrobial</keyword>
<evidence type="ECO:0000256" key="12">
    <source>
        <dbReference type="SAM" id="Phobius"/>
    </source>
</evidence>
<keyword evidence="10 12" id="KW-0472">Membrane</keyword>
<dbReference type="InterPro" id="IPR055031">
    <property type="entry name" value="Csa_translocation_dom"/>
</dbReference>
<proteinExistence type="inferred from homology"/>
<dbReference type="PRINTS" id="PR00280">
    <property type="entry name" value="CHANLCOLICIN"/>
</dbReference>
<evidence type="ECO:0000256" key="11">
    <source>
        <dbReference type="SAM" id="MobiDB-lite"/>
    </source>
</evidence>
<comment type="function">
    <text evidence="1">This colicin is a channel-forming colicin. This class of transmembrane toxins depolarize the cytoplasmic membrane, leading to dissipation of cellular energy.</text>
</comment>
<evidence type="ECO:0000256" key="5">
    <source>
        <dbReference type="ARBA" id="ARBA00022529"/>
    </source>
</evidence>
<evidence type="ECO:0000259" key="13">
    <source>
        <dbReference type="PROSITE" id="PS00276"/>
    </source>
</evidence>
<comment type="subcellular location">
    <subcellularLocation>
        <location evidence="3">Membrane</location>
    </subcellularLocation>
</comment>
<accession>A0A7Z1Q8R1</accession>
<comment type="function">
    <text evidence="2">Colicins are polypeptide toxins produced by and active against E.coli and closely related bacteria.</text>
</comment>
<sequence>MGHSGSGSQSGSSGKGGNSSSNPNKGSGWSTVNTPQGPLHAYTGGDSGGYAGSKGNSGNKNVVGWGWTSTTNPDVPPYVDANGEVRITITNGLVKTPVYGVPDPAGKSDVQGGYIPASPKDKLATKWDRDNLPKEIDVTVDEYKYQVTLDNNGVVTGVKRTAVRPLAQWEKGKAAIMERIEHKTQQEIYDTLKLNEGESLRQDKAKKQATAAWNNLPPNVRSFNVNVDEYYYTVTLDDYGSIISVKRTAVRPLAQWEKGKAAIMERIEHKTQQEIYDTLKLNEGESQRQEKAKKAAQDVFNSFSMNRDRVQSDVLNKTAEIVSNMGDKIGEYLGDKYKAIAKEVADDIKNFQGKTLRTYGQTMESLNKILSNPAMKVNQGDKDALVNAWNSLNASDTANKLSNLSRAFKVADLALKVGKVREKSIEGYKTGNWGPLVLEVESWVLSGVAVGVAMGILGYVAPVVAVTVGLPVTAITIAGIIGISYLASFIDDKMADKINNEIIKPVH</sequence>
<dbReference type="Pfam" id="PF01024">
    <property type="entry name" value="Colicin"/>
    <property type="match status" value="1"/>
</dbReference>
<keyword evidence="7 12" id="KW-1133">Transmembrane helix</keyword>
<evidence type="ECO:0000256" key="8">
    <source>
        <dbReference type="ARBA" id="ARBA00023022"/>
    </source>
</evidence>
<gene>
    <name evidence="15" type="ORF">DAX73_27350</name>
    <name evidence="14" type="ORF">DAX92_27660</name>
</gene>
<dbReference type="GO" id="GO:0140911">
    <property type="term" value="F:pore-forming activity"/>
    <property type="evidence" value="ECO:0007669"/>
    <property type="project" value="InterPro"/>
</dbReference>
<evidence type="ECO:0000313" key="15">
    <source>
        <dbReference type="EMBL" id="PUF50711.1"/>
    </source>
</evidence>
<keyword evidence="8" id="KW-0044">Antibiotic</keyword>
<dbReference type="Gene3D" id="1.10.490.30">
    <property type="entry name" value="Colicin"/>
    <property type="match status" value="1"/>
</dbReference>
<dbReference type="AlphaFoldDB" id="A0A7Z1Q8R1"/>
<evidence type="ECO:0000256" key="6">
    <source>
        <dbReference type="ARBA" id="ARBA00022692"/>
    </source>
</evidence>
<evidence type="ECO:0000313" key="16">
    <source>
        <dbReference type="Proteomes" id="UP000251351"/>
    </source>
</evidence>
<evidence type="ECO:0000256" key="7">
    <source>
        <dbReference type="ARBA" id="ARBA00022989"/>
    </source>
</evidence>
<feature type="region of interest" description="Disordered" evidence="11">
    <location>
        <begin position="1"/>
        <end position="55"/>
    </location>
</feature>
<dbReference type="Gene3D" id="3.30.1310.40">
    <property type="match status" value="2"/>
</dbReference>
<dbReference type="Proteomes" id="UP000251351">
    <property type="component" value="Unassembled WGS sequence"/>
</dbReference>
<feature type="domain" description="Channel forming colicins" evidence="13">
    <location>
        <begin position="430"/>
        <end position="441"/>
    </location>
</feature>
<comment type="caution">
    <text evidence="15">The sequence shown here is derived from an EMBL/GenBank/DDBJ whole genome shotgun (WGS) entry which is preliminary data.</text>
</comment>
<organism evidence="15 16">
    <name type="scientific">Salmonella enterica I</name>
    <dbReference type="NCBI Taxonomy" id="59201"/>
    <lineage>
        <taxon>Bacteria</taxon>
        <taxon>Pseudomonadati</taxon>
        <taxon>Pseudomonadota</taxon>
        <taxon>Gammaproteobacteria</taxon>
        <taxon>Enterobacterales</taxon>
        <taxon>Enterobacteriaceae</taxon>
        <taxon>Salmonella</taxon>
    </lineage>
</organism>
<dbReference type="GO" id="GO:0016020">
    <property type="term" value="C:membrane"/>
    <property type="evidence" value="ECO:0007669"/>
    <property type="project" value="UniProtKB-SubCell"/>
</dbReference>
<dbReference type="Gene3D" id="4.10.80.380">
    <property type="match status" value="1"/>
</dbReference>
<dbReference type="PROSITE" id="PS00276">
    <property type="entry name" value="CHANNEL_COLICIN"/>
    <property type="match status" value="1"/>
</dbReference>
<dbReference type="EMBL" id="QARP01000068">
    <property type="protein sequence ID" value="PUF26037.1"/>
    <property type="molecule type" value="Genomic_DNA"/>
</dbReference>
<feature type="compositionally biased region" description="Low complexity" evidence="11">
    <location>
        <begin position="1"/>
        <end position="30"/>
    </location>
</feature>
<reference evidence="16 17" key="1">
    <citation type="submission" date="2018-04" db="EMBL/GenBank/DDBJ databases">
        <title>Whole genome sequencing of Salmonella enterica.</title>
        <authorList>
            <person name="Bell R."/>
        </authorList>
    </citation>
    <scope>NUCLEOTIDE SEQUENCE [LARGE SCALE GENOMIC DNA]</scope>
    <source>
        <strain evidence="14 17">CFSAN058609</strain>
        <strain evidence="15 16">CFSAN058610</strain>
    </source>
</reference>
<dbReference type="EMBL" id="QARO01000056">
    <property type="protein sequence ID" value="PUF50711.1"/>
    <property type="molecule type" value="Genomic_DNA"/>
</dbReference>
<evidence type="ECO:0000256" key="1">
    <source>
        <dbReference type="ARBA" id="ARBA00002178"/>
    </source>
</evidence>
<dbReference type="Proteomes" id="UP000251540">
    <property type="component" value="Unassembled WGS sequence"/>
</dbReference>
<keyword evidence="6 12" id="KW-0812">Transmembrane</keyword>
<name>A0A7Z1Q8R1_SALET</name>
<evidence type="ECO:0000256" key="2">
    <source>
        <dbReference type="ARBA" id="ARBA00003197"/>
    </source>
</evidence>